<dbReference type="GO" id="GO:0003964">
    <property type="term" value="F:RNA-directed DNA polymerase activity"/>
    <property type="evidence" value="ECO:0007669"/>
    <property type="project" value="UniProtKB-KW"/>
</dbReference>
<dbReference type="InterPro" id="IPR043502">
    <property type="entry name" value="DNA/RNA_pol_sf"/>
</dbReference>
<organism evidence="6">
    <name type="scientific">Cuerna arida</name>
    <dbReference type="NCBI Taxonomy" id="1464854"/>
    <lineage>
        <taxon>Eukaryota</taxon>
        <taxon>Metazoa</taxon>
        <taxon>Ecdysozoa</taxon>
        <taxon>Arthropoda</taxon>
        <taxon>Hexapoda</taxon>
        <taxon>Insecta</taxon>
        <taxon>Pterygota</taxon>
        <taxon>Neoptera</taxon>
        <taxon>Paraneoptera</taxon>
        <taxon>Hemiptera</taxon>
        <taxon>Auchenorrhyncha</taxon>
        <taxon>Membracoidea</taxon>
        <taxon>Cicadellidae</taxon>
        <taxon>Cicadellinae</taxon>
        <taxon>Proconiini</taxon>
        <taxon>Cuerna</taxon>
    </lineage>
</organism>
<gene>
    <name evidence="6" type="ORF">g.50351</name>
</gene>
<dbReference type="InterPro" id="IPR041577">
    <property type="entry name" value="RT_RNaseH_2"/>
</dbReference>
<evidence type="ECO:0000256" key="1">
    <source>
        <dbReference type="ARBA" id="ARBA00022695"/>
    </source>
</evidence>
<feature type="non-terminal residue" evidence="6">
    <location>
        <position position="129"/>
    </location>
</feature>
<dbReference type="InterPro" id="IPR043128">
    <property type="entry name" value="Rev_trsase/Diguanyl_cyclase"/>
</dbReference>
<proteinExistence type="predicted"/>
<dbReference type="PANTHER" id="PTHR34072">
    <property type="entry name" value="ENZYMATIC POLYPROTEIN-RELATED"/>
    <property type="match status" value="1"/>
</dbReference>
<dbReference type="Pfam" id="PF17919">
    <property type="entry name" value="RT_RNaseH_2"/>
    <property type="match status" value="1"/>
</dbReference>
<dbReference type="SUPFAM" id="SSF56672">
    <property type="entry name" value="DNA/RNA polymerases"/>
    <property type="match status" value="1"/>
</dbReference>
<keyword evidence="3" id="KW-0378">Hydrolase</keyword>
<dbReference type="EMBL" id="GECZ01015234">
    <property type="protein sequence ID" value="JAS54535.1"/>
    <property type="molecule type" value="Transcribed_RNA"/>
</dbReference>
<evidence type="ECO:0000313" key="6">
    <source>
        <dbReference type="EMBL" id="JAS54535.1"/>
    </source>
</evidence>
<keyword evidence="1" id="KW-0548">Nucleotidyltransferase</keyword>
<dbReference type="GO" id="GO:0004519">
    <property type="term" value="F:endonuclease activity"/>
    <property type="evidence" value="ECO:0007669"/>
    <property type="project" value="UniProtKB-KW"/>
</dbReference>
<keyword evidence="4" id="KW-0695">RNA-directed DNA polymerase</keyword>
<evidence type="ECO:0000256" key="3">
    <source>
        <dbReference type="ARBA" id="ARBA00022759"/>
    </source>
</evidence>
<evidence type="ECO:0000256" key="4">
    <source>
        <dbReference type="ARBA" id="ARBA00022918"/>
    </source>
</evidence>
<feature type="domain" description="Reverse transcriptase/retrotransposon-derived protein RNase H-like" evidence="5">
    <location>
        <begin position="48"/>
        <end position="129"/>
    </location>
</feature>
<dbReference type="FunFam" id="3.10.20.370:FF:000001">
    <property type="entry name" value="Retrovirus-related Pol polyprotein from transposon 17.6-like protein"/>
    <property type="match status" value="1"/>
</dbReference>
<dbReference type="FunFam" id="3.30.70.270:FF:000026">
    <property type="entry name" value="Transposon Ty3-G Gag-Pol polyprotein"/>
    <property type="match status" value="1"/>
</dbReference>
<dbReference type="Gene3D" id="3.30.70.270">
    <property type="match status" value="1"/>
</dbReference>
<sequence>MNYPIPVKLKDVCSFLGMVNFYCRFIPNFSDKAKPLTKLTGKDVEFEWGVEQQEAFDTLKRALITEPILQYPRFNEPFIVTSDASKTGIGGLLSQKFDGEEHPIAYYSRALNKAEQNYGATERELLAVV</sequence>
<evidence type="ECO:0000256" key="2">
    <source>
        <dbReference type="ARBA" id="ARBA00022722"/>
    </source>
</evidence>
<evidence type="ECO:0000259" key="5">
    <source>
        <dbReference type="Pfam" id="PF17919"/>
    </source>
</evidence>
<keyword evidence="1" id="KW-0808">Transferase</keyword>
<keyword evidence="3" id="KW-0255">Endonuclease</keyword>
<dbReference type="AlphaFoldDB" id="A0A1B6FWG0"/>
<protein>
    <recommendedName>
        <fullName evidence="5">Reverse transcriptase/retrotransposon-derived protein RNase H-like domain-containing protein</fullName>
    </recommendedName>
</protein>
<keyword evidence="2" id="KW-0540">Nuclease</keyword>
<name>A0A1B6FWG0_9HEMI</name>
<reference evidence="6" key="1">
    <citation type="submission" date="2015-11" db="EMBL/GenBank/DDBJ databases">
        <title>De novo transcriptome assembly of four potential Pierce s Disease insect vectors from Arizona vineyards.</title>
        <authorList>
            <person name="Tassone E.E."/>
        </authorList>
    </citation>
    <scope>NUCLEOTIDE SEQUENCE</scope>
</reference>
<accession>A0A1B6FWG0</accession>